<evidence type="ECO:0000259" key="4">
    <source>
        <dbReference type="PROSITE" id="PS50245"/>
    </source>
</evidence>
<dbReference type="PROSITE" id="PS00845">
    <property type="entry name" value="CAP_GLY_1"/>
    <property type="match status" value="1"/>
</dbReference>
<evidence type="ECO:0000256" key="1">
    <source>
        <dbReference type="SAM" id="Coils"/>
    </source>
</evidence>
<name>A0A4Y9YDB5_9AGAM</name>
<keyword evidence="6" id="KW-1185">Reference proteome</keyword>
<feature type="compositionally biased region" description="Polar residues" evidence="2">
    <location>
        <begin position="683"/>
        <end position="693"/>
    </location>
</feature>
<evidence type="ECO:0000313" key="5">
    <source>
        <dbReference type="EMBL" id="TFY60524.1"/>
    </source>
</evidence>
<feature type="region of interest" description="Disordered" evidence="2">
    <location>
        <begin position="459"/>
        <end position="482"/>
    </location>
</feature>
<feature type="transmembrane region" description="Helical" evidence="3">
    <location>
        <begin position="1252"/>
        <end position="1272"/>
    </location>
</feature>
<reference evidence="5 6" key="1">
    <citation type="submission" date="2019-02" db="EMBL/GenBank/DDBJ databases">
        <title>Genome sequencing of the rare red list fungi Dentipellis fragilis.</title>
        <authorList>
            <person name="Buettner E."/>
            <person name="Kellner H."/>
        </authorList>
    </citation>
    <scope>NUCLEOTIDE SEQUENCE [LARGE SCALE GENOMIC DNA]</scope>
    <source>
        <strain evidence="5 6">DSM 105465</strain>
    </source>
</reference>
<feature type="transmembrane region" description="Helical" evidence="3">
    <location>
        <begin position="1371"/>
        <end position="1393"/>
    </location>
</feature>
<feature type="region of interest" description="Disordered" evidence="2">
    <location>
        <begin position="683"/>
        <end position="702"/>
    </location>
</feature>
<evidence type="ECO:0000256" key="2">
    <source>
        <dbReference type="SAM" id="MobiDB-lite"/>
    </source>
</evidence>
<dbReference type="PROSITE" id="PS50245">
    <property type="entry name" value="CAP_GLY_2"/>
    <property type="match status" value="1"/>
</dbReference>
<accession>A0A4Y9YDB5</accession>
<feature type="compositionally biased region" description="Polar residues" evidence="2">
    <location>
        <begin position="208"/>
        <end position="223"/>
    </location>
</feature>
<keyword evidence="3" id="KW-0812">Transmembrane</keyword>
<feature type="compositionally biased region" description="Basic and acidic residues" evidence="2">
    <location>
        <begin position="913"/>
        <end position="929"/>
    </location>
</feature>
<feature type="compositionally biased region" description="Low complexity" evidence="2">
    <location>
        <begin position="1167"/>
        <end position="1184"/>
    </location>
</feature>
<feature type="compositionally biased region" description="Low complexity" evidence="2">
    <location>
        <begin position="345"/>
        <end position="359"/>
    </location>
</feature>
<feature type="region of interest" description="Disordered" evidence="2">
    <location>
        <begin position="886"/>
        <end position="929"/>
    </location>
</feature>
<dbReference type="Pfam" id="PF01302">
    <property type="entry name" value="CAP_GLY"/>
    <property type="match status" value="1"/>
</dbReference>
<evidence type="ECO:0000313" key="6">
    <source>
        <dbReference type="Proteomes" id="UP000298327"/>
    </source>
</evidence>
<dbReference type="SUPFAM" id="SSF74924">
    <property type="entry name" value="Cap-Gly domain"/>
    <property type="match status" value="1"/>
</dbReference>
<dbReference type="Proteomes" id="UP000298327">
    <property type="component" value="Unassembled WGS sequence"/>
</dbReference>
<proteinExistence type="predicted"/>
<feature type="region of interest" description="Disordered" evidence="2">
    <location>
        <begin position="1199"/>
        <end position="1236"/>
    </location>
</feature>
<dbReference type="SMART" id="SM01052">
    <property type="entry name" value="CAP_GLY"/>
    <property type="match status" value="1"/>
</dbReference>
<feature type="region of interest" description="Disordered" evidence="2">
    <location>
        <begin position="58"/>
        <end position="77"/>
    </location>
</feature>
<dbReference type="InterPro" id="IPR036859">
    <property type="entry name" value="CAP-Gly_dom_sf"/>
</dbReference>
<feature type="compositionally biased region" description="Basic and acidic residues" evidence="2">
    <location>
        <begin position="1199"/>
        <end position="1220"/>
    </location>
</feature>
<feature type="compositionally biased region" description="Polar residues" evidence="2">
    <location>
        <begin position="29"/>
        <end position="38"/>
    </location>
</feature>
<feature type="region of interest" description="Disordered" evidence="2">
    <location>
        <begin position="208"/>
        <end position="303"/>
    </location>
</feature>
<dbReference type="PANTHER" id="PTHR18916:SF83">
    <property type="entry name" value="TIP ELONGATION PROTEIN 1"/>
    <property type="match status" value="1"/>
</dbReference>
<feature type="compositionally biased region" description="Polar residues" evidence="2">
    <location>
        <begin position="280"/>
        <end position="303"/>
    </location>
</feature>
<feature type="region of interest" description="Disordered" evidence="2">
    <location>
        <begin position="846"/>
        <end position="866"/>
    </location>
</feature>
<dbReference type="OrthoDB" id="2130750at2759"/>
<dbReference type="STRING" id="205917.A0A4Y9YDB5"/>
<sequence length="1397" mass="151748">MSSTPGKARQSGIPTPGKASGIPTPGRLRSTSAASQNVPAMPDADLISRAFADAIKANDPARHRSSRTSDVSDSTLSVDTTLAVSGRRSVTGRTSAFAGSTPSRTPQYRAKTPVQRPASRQSDVFTRTSSRADMRFNVGDSVRIESLGFEGTLRYLGAIDGKAGEWAGVELSGGFTGKGKNDGAVNGKHYFQCPPKCGVFVATTKLSAPTAGPSTSRPASVASSRGRVTPSLSGRVTPSTAASTGRITPYSSRSTSFHNSNRATSSAITPTARPRMRAVTPSNTTVSANQGSSNYSVNYTPGSRASRYVGVTAKQLNSRGLSHTRADVSSPSSPTRPGSNLWSRSPNASPALGASPSSSFKTPTAGSVGRATGIGIGMPSTTPTKQRSSVQTPRGRIPSAVAMPPPASPLMSSNIDGIVSLDDRRSEGSPSRSPDILPLSDLESNGHALQDRIKDLLSGKPLATNSHTPPPSTSSAMPTIADDNSTASLKCDIETLTSENQRLSRVLEAMHLKEAESVQRSDALRADRDQALSRVSELENLCKTAERNLDEKATKVEALERSVANTLADVEKVRNDGDARIRDLQSRLDDKETLVKNLKDALELKNDEQNENDAVLKAKDSEITLLEARVQKAYTELDDERKELGGQVDELRQAGQETIALYEERLSAAEAKRYELEDSVTSLQEQLRQQAETPSPPSGVGFTSYAAQIENETLPDKEEAALRDKIRRHRDKEEILRKQHAESQAELERVLKSEAHARSRLDEIEEAFREGTVALENARAEIETLRSEIADLETLASNPSSTDSTDKLTDILQRAASERAKSAEEIALLKRTVHELTLAKREAAEDLENHRTGSQDAGQPPDVDNQELRRLYETSQRELAEAMRTVAEMQTRSESRSSDLNTPFKKSSLDGQEDARHLSSSTSRHEPTIAREEIAGLKHIIQELQKENTAAAQHNKLLESENKLLLSETQKLRNEMSTWEENLERRLANSNHHSNQQTAAGKPQQEIQDLEVKHEMELEQLRKKQADIEMKNARTIHDLHKEVSELESLIESKIYREDELEHEIDRLKDKLSRSQKKLSKGASESNGSLDSLSTKSDGGQQSGDVCEICEQPGHDIFTCDVLKGDGAAPEDSTEMADVFCLDCESHGHVAADFAAENAPPSSRQPHADPSLLTTPTDPPAAVADDTSKVNVVPTDFKQHPETTTSEFREELAAKGAESTKRTGSSKRTAKKHGNHPTYRGVKDIWQVVKNALLLPGVAVNIGLLSGAGYLYYTEPRLRNDARVISCTLASTLAVLGLEGYVAESYRNTSEGQKGEGEARSEGSMAYRSAREHLLRPGVLGGFLGLVNLAVMSSVGYISFVNWDKPHWDRRVVSIATLGVVSLWGGEGLLAQWYRGKK</sequence>
<keyword evidence="3" id="KW-1133">Transmembrane helix</keyword>
<dbReference type="Gene3D" id="2.30.30.190">
    <property type="entry name" value="CAP Gly-rich-like domain"/>
    <property type="match status" value="1"/>
</dbReference>
<feature type="compositionally biased region" description="Polar residues" evidence="2">
    <location>
        <begin position="91"/>
        <end position="106"/>
    </location>
</feature>
<feature type="coiled-coil region" evidence="1">
    <location>
        <begin position="726"/>
        <end position="832"/>
    </location>
</feature>
<feature type="region of interest" description="Disordered" evidence="2">
    <location>
        <begin position="1155"/>
        <end position="1184"/>
    </location>
</feature>
<protein>
    <recommendedName>
        <fullName evidence="4">CAP-Gly domain-containing protein</fullName>
    </recommendedName>
</protein>
<dbReference type="InterPro" id="IPR000938">
    <property type="entry name" value="CAP-Gly_domain"/>
</dbReference>
<comment type="caution">
    <text evidence="5">The sequence shown here is derived from an EMBL/GenBank/DDBJ whole genome shotgun (WGS) entry which is preliminary data.</text>
</comment>
<feature type="region of interest" description="Disordered" evidence="2">
    <location>
        <begin position="1073"/>
        <end position="1106"/>
    </location>
</feature>
<feature type="compositionally biased region" description="Low complexity" evidence="2">
    <location>
        <begin position="68"/>
        <end position="77"/>
    </location>
</feature>
<keyword evidence="1" id="KW-0175">Coiled coil</keyword>
<feature type="compositionally biased region" description="Polar residues" evidence="2">
    <location>
        <begin position="379"/>
        <end position="392"/>
    </location>
</feature>
<feature type="compositionally biased region" description="Basic residues" evidence="2">
    <location>
        <begin position="1223"/>
        <end position="1234"/>
    </location>
</feature>
<dbReference type="EMBL" id="SEOQ01000558">
    <property type="protein sequence ID" value="TFY60524.1"/>
    <property type="molecule type" value="Genomic_DNA"/>
</dbReference>
<organism evidence="5 6">
    <name type="scientific">Dentipellis fragilis</name>
    <dbReference type="NCBI Taxonomy" id="205917"/>
    <lineage>
        <taxon>Eukaryota</taxon>
        <taxon>Fungi</taxon>
        <taxon>Dikarya</taxon>
        <taxon>Basidiomycota</taxon>
        <taxon>Agaricomycotina</taxon>
        <taxon>Agaricomycetes</taxon>
        <taxon>Russulales</taxon>
        <taxon>Hericiaceae</taxon>
        <taxon>Dentipellis</taxon>
    </lineage>
</organism>
<feature type="transmembrane region" description="Helical" evidence="3">
    <location>
        <begin position="1337"/>
        <end position="1359"/>
    </location>
</feature>
<feature type="compositionally biased region" description="Polar residues" evidence="2">
    <location>
        <begin position="1082"/>
        <end position="1103"/>
    </location>
</feature>
<evidence type="ECO:0000256" key="3">
    <source>
        <dbReference type="SAM" id="Phobius"/>
    </source>
</evidence>
<feature type="region of interest" description="Disordered" evidence="2">
    <location>
        <begin position="1"/>
        <end position="41"/>
    </location>
</feature>
<dbReference type="PANTHER" id="PTHR18916">
    <property type="entry name" value="DYNACTIN 1-RELATED MICROTUBULE-BINDING"/>
    <property type="match status" value="1"/>
</dbReference>
<feature type="compositionally biased region" description="Polar residues" evidence="2">
    <location>
        <begin position="230"/>
        <end position="269"/>
    </location>
</feature>
<feature type="compositionally biased region" description="Polar residues" evidence="2">
    <location>
        <begin position="316"/>
        <end position="344"/>
    </location>
</feature>
<keyword evidence="3" id="KW-0472">Membrane</keyword>
<feature type="domain" description="CAP-Gly" evidence="4">
    <location>
        <begin position="157"/>
        <end position="202"/>
    </location>
</feature>
<feature type="region of interest" description="Disordered" evidence="2">
    <location>
        <begin position="85"/>
        <end position="123"/>
    </location>
</feature>
<feature type="region of interest" description="Disordered" evidence="2">
    <location>
        <begin position="316"/>
        <end position="442"/>
    </location>
</feature>
<gene>
    <name evidence="5" type="ORF">EVG20_g7385</name>
</gene>